<sequence>MRHAVQKVRVTLWLLTTSLASGHLVLHKSHP</sequence>
<reference evidence="1" key="1">
    <citation type="submission" date="2018-05" db="EMBL/GenBank/DDBJ databases">
        <authorList>
            <person name="Lanie J.A."/>
            <person name="Ng W.-L."/>
            <person name="Kazmierczak K.M."/>
            <person name="Andrzejewski T.M."/>
            <person name="Davidsen T.M."/>
            <person name="Wayne K.J."/>
            <person name="Tettelin H."/>
            <person name="Glass J.I."/>
            <person name="Rusch D."/>
            <person name="Podicherti R."/>
            <person name="Tsui H.-C.T."/>
            <person name="Winkler M.E."/>
        </authorList>
    </citation>
    <scope>NUCLEOTIDE SEQUENCE</scope>
</reference>
<dbReference type="AlphaFoldDB" id="A0A381VZ91"/>
<evidence type="ECO:0000313" key="1">
    <source>
        <dbReference type="EMBL" id="SVA45610.1"/>
    </source>
</evidence>
<protein>
    <submittedName>
        <fullName evidence="1">Uncharacterized protein</fullName>
    </submittedName>
</protein>
<accession>A0A381VZ91</accession>
<gene>
    <name evidence="1" type="ORF">METZ01_LOCUS98464</name>
</gene>
<feature type="non-terminal residue" evidence="1">
    <location>
        <position position="31"/>
    </location>
</feature>
<name>A0A381VZ91_9ZZZZ</name>
<dbReference type="EMBL" id="UINC01010234">
    <property type="protein sequence ID" value="SVA45610.1"/>
    <property type="molecule type" value="Genomic_DNA"/>
</dbReference>
<organism evidence="1">
    <name type="scientific">marine metagenome</name>
    <dbReference type="NCBI Taxonomy" id="408172"/>
    <lineage>
        <taxon>unclassified sequences</taxon>
        <taxon>metagenomes</taxon>
        <taxon>ecological metagenomes</taxon>
    </lineage>
</organism>
<proteinExistence type="predicted"/>